<dbReference type="InterPro" id="IPR050490">
    <property type="entry name" value="Bact_solute-bd_prot1"/>
</dbReference>
<dbReference type="Proteomes" id="UP000294856">
    <property type="component" value="Unassembled WGS sequence"/>
</dbReference>
<name>A0A4R1FRP3_9NOCA</name>
<dbReference type="EMBL" id="SMFR01000003">
    <property type="protein sequence ID" value="TCJ95008.1"/>
    <property type="molecule type" value="Genomic_DNA"/>
</dbReference>
<dbReference type="AlphaFoldDB" id="A0A4R1FRP3"/>
<keyword evidence="2" id="KW-1185">Reference proteome</keyword>
<dbReference type="CDD" id="cd14748">
    <property type="entry name" value="PBP2_UgpB"/>
    <property type="match status" value="1"/>
</dbReference>
<dbReference type="InterPro" id="IPR006059">
    <property type="entry name" value="SBP"/>
</dbReference>
<gene>
    <name evidence="1" type="ORF">DFR71_3922</name>
</gene>
<accession>A0A4R1FRP3</accession>
<evidence type="ECO:0000313" key="1">
    <source>
        <dbReference type="EMBL" id="TCJ95008.1"/>
    </source>
</evidence>
<dbReference type="STRING" id="1210063.GCA_001612665_03580"/>
<sequence length="450" mass="46916">MAESDSVDIRFDHPLHRKPVMKTHHHGRKAGWGIVLVAVTTLLAACGQDTSAPVAADDPVTITFLSYTYGQTNPLGKGIEKLINDFQTANPKITVKPQSVPTADALTKLQSEVVAGNPPDVAQIGWSKVAQASQTLPLRSLEEVAGTDEWNKHMAGFVPSVLKATPVAGAKKPVAMPFMMATPVVFYNADLFTAAGLDPAQPPKTMAQLKQAAQAIKDKTEAQGVYVSAVDPGKSDYLTQSLVNSAGGALVSSSGEVTVDSAPVITALSTIQDLTKSGVQPAVDFASAQSAFNSGKLGMLVTTGGGLLTLDAAAKGKFALQVAPLPAFDNLPARPTFSGSGLTIVAKDAAKAKAAWKFVQYMTNDESFKLIASQMGYLPLRTAAAASADPRLGSAVKQMADLVPYTAFPGKQSNQGVVILQDDAVEPIVLRGADPTATLRAAAAKIRGLN</sequence>
<dbReference type="SUPFAM" id="SSF53850">
    <property type="entry name" value="Periplasmic binding protein-like II"/>
    <property type="match status" value="1"/>
</dbReference>
<comment type="caution">
    <text evidence="1">The sequence shown here is derived from an EMBL/GenBank/DDBJ whole genome shotgun (WGS) entry which is preliminary data.</text>
</comment>
<protein>
    <submittedName>
        <fullName evidence="1">Carbohydrate ABC transporter substrate-binding protein (CUT1 family)</fullName>
    </submittedName>
</protein>
<organism evidence="1 2">
    <name type="scientific">Nocardia alba</name>
    <dbReference type="NCBI Taxonomy" id="225051"/>
    <lineage>
        <taxon>Bacteria</taxon>
        <taxon>Bacillati</taxon>
        <taxon>Actinomycetota</taxon>
        <taxon>Actinomycetes</taxon>
        <taxon>Mycobacteriales</taxon>
        <taxon>Nocardiaceae</taxon>
        <taxon>Nocardia</taxon>
    </lineage>
</organism>
<evidence type="ECO:0000313" key="2">
    <source>
        <dbReference type="Proteomes" id="UP000294856"/>
    </source>
</evidence>
<dbReference type="Pfam" id="PF01547">
    <property type="entry name" value="SBP_bac_1"/>
    <property type="match status" value="1"/>
</dbReference>
<proteinExistence type="predicted"/>
<dbReference type="PANTHER" id="PTHR43649">
    <property type="entry name" value="ARABINOSE-BINDING PROTEIN-RELATED"/>
    <property type="match status" value="1"/>
</dbReference>
<dbReference type="PANTHER" id="PTHR43649:SF12">
    <property type="entry name" value="DIACETYLCHITOBIOSE BINDING PROTEIN DASA"/>
    <property type="match status" value="1"/>
</dbReference>
<dbReference type="Gene3D" id="3.40.190.10">
    <property type="entry name" value="Periplasmic binding protein-like II"/>
    <property type="match status" value="1"/>
</dbReference>
<reference evidence="1 2" key="1">
    <citation type="submission" date="2019-03" db="EMBL/GenBank/DDBJ databases">
        <title>Genomic Encyclopedia of Type Strains, Phase IV (KMG-IV): sequencing the most valuable type-strain genomes for metagenomic binning, comparative biology and taxonomic classification.</title>
        <authorList>
            <person name="Goeker M."/>
        </authorList>
    </citation>
    <scope>NUCLEOTIDE SEQUENCE [LARGE SCALE GENOMIC DNA]</scope>
    <source>
        <strain evidence="1 2">DSM 44684</strain>
    </source>
</reference>